<proteinExistence type="predicted"/>
<dbReference type="InterPro" id="IPR004360">
    <property type="entry name" value="Glyas_Fos-R_dOase_dom"/>
</dbReference>
<dbReference type="AlphaFoldDB" id="A0A4R7J961"/>
<evidence type="ECO:0000313" key="3">
    <source>
        <dbReference type="Proteomes" id="UP000295371"/>
    </source>
</evidence>
<keyword evidence="3" id="KW-1185">Reference proteome</keyword>
<evidence type="ECO:0000259" key="1">
    <source>
        <dbReference type="PROSITE" id="PS51819"/>
    </source>
</evidence>
<comment type="caution">
    <text evidence="2">The sequence shown here is derived from an EMBL/GenBank/DDBJ whole genome shotgun (WGS) entry which is preliminary data.</text>
</comment>
<organism evidence="2 3">
    <name type="scientific">Naumannella halotolerans</name>
    <dbReference type="NCBI Taxonomy" id="993414"/>
    <lineage>
        <taxon>Bacteria</taxon>
        <taxon>Bacillati</taxon>
        <taxon>Actinomycetota</taxon>
        <taxon>Actinomycetes</taxon>
        <taxon>Propionibacteriales</taxon>
        <taxon>Propionibacteriaceae</taxon>
        <taxon>Naumannella</taxon>
    </lineage>
</organism>
<protein>
    <submittedName>
        <fullName evidence="2">Putative glyoxalase superfamily protein PhnB</fullName>
    </submittedName>
</protein>
<dbReference type="SUPFAM" id="SSF54593">
    <property type="entry name" value="Glyoxalase/Bleomycin resistance protein/Dihydroxybiphenyl dioxygenase"/>
    <property type="match status" value="1"/>
</dbReference>
<accession>A0A4R7J961</accession>
<evidence type="ECO:0000313" key="2">
    <source>
        <dbReference type="EMBL" id="TDT33865.1"/>
    </source>
</evidence>
<dbReference type="PROSITE" id="PS51819">
    <property type="entry name" value="VOC"/>
    <property type="match status" value="1"/>
</dbReference>
<dbReference type="Pfam" id="PF00903">
    <property type="entry name" value="Glyoxalase"/>
    <property type="match status" value="1"/>
</dbReference>
<gene>
    <name evidence="2" type="ORF">CLV29_1500</name>
</gene>
<dbReference type="InterPro" id="IPR037523">
    <property type="entry name" value="VOC_core"/>
</dbReference>
<feature type="domain" description="VOC" evidence="1">
    <location>
        <begin position="4"/>
        <end position="120"/>
    </location>
</feature>
<dbReference type="Proteomes" id="UP000295371">
    <property type="component" value="Unassembled WGS sequence"/>
</dbReference>
<reference evidence="2 3" key="1">
    <citation type="submission" date="2019-03" db="EMBL/GenBank/DDBJ databases">
        <title>Genomic Encyclopedia of Archaeal and Bacterial Type Strains, Phase II (KMG-II): from individual species to whole genera.</title>
        <authorList>
            <person name="Goeker M."/>
        </authorList>
    </citation>
    <scope>NUCLEOTIDE SEQUENCE [LARGE SCALE GENOMIC DNA]</scope>
    <source>
        <strain evidence="2 3">DSM 24323</strain>
    </source>
</reference>
<sequence>MNLSSFYPVLMTHSVAEVAAFYVDRFSFEVTFSADWYVSLRLGDFELAVLDADHPTVPAGWGAVAGGILLNFEVDDADTVLADLVTAGVPLVQPIRDEAFGQRHFIVEGPDRVLIDVIQPIPPSQEFVDAYLAEAD</sequence>
<dbReference type="InterPro" id="IPR029068">
    <property type="entry name" value="Glyas_Bleomycin-R_OHBP_Dase"/>
</dbReference>
<name>A0A4R7J961_9ACTN</name>
<dbReference type="EMBL" id="SOAW01000001">
    <property type="protein sequence ID" value="TDT33865.1"/>
    <property type="molecule type" value="Genomic_DNA"/>
</dbReference>
<dbReference type="RefSeq" id="WP_133754308.1">
    <property type="nucleotide sequence ID" value="NZ_CP171129.1"/>
</dbReference>
<dbReference type="Gene3D" id="3.30.720.120">
    <property type="match status" value="1"/>
</dbReference>
<dbReference type="Gene3D" id="3.30.720.110">
    <property type="match status" value="1"/>
</dbReference>
<dbReference type="OrthoDB" id="9798201at2"/>